<feature type="region of interest" description="Disordered" evidence="1">
    <location>
        <begin position="131"/>
        <end position="151"/>
    </location>
</feature>
<evidence type="ECO:0000313" key="3">
    <source>
        <dbReference type="EMBL" id="UUT34302.1"/>
    </source>
</evidence>
<accession>A0ABY5NGK9</accession>
<sequence length="151" mass="16524">MKKSFRAYVERLPDGAAVEAYGAVDCGEIFRFTPEIVPVPTAGTDPPQRKFVGEVRFGGHHGMLLVPIKHPAIEFVGTVLAVTIEYPWLAPSAMPRVEIARGEATPIDETSDSWRVIDLRLTDDGSDLFGGTYKPGERLDDMEIVDPSPSP</sequence>
<dbReference type="InterPro" id="IPR007331">
    <property type="entry name" value="Htaa"/>
</dbReference>
<dbReference type="Pfam" id="PF04213">
    <property type="entry name" value="HtaA"/>
    <property type="match status" value="1"/>
</dbReference>
<dbReference type="Proteomes" id="UP001054811">
    <property type="component" value="Chromosome"/>
</dbReference>
<keyword evidence="4" id="KW-1185">Reference proteome</keyword>
<dbReference type="EMBL" id="CP091139">
    <property type="protein sequence ID" value="UUT34302.1"/>
    <property type="molecule type" value="Genomic_DNA"/>
</dbReference>
<reference evidence="3" key="1">
    <citation type="submission" date="2022-01" db="EMBL/GenBank/DDBJ databases">
        <title>Microbacterium eymi and Microbacterium rhizovicinus sp. nov., isolated from the rhizospheric soil of Elymus tsukushiensis, a plant native to the Dokdo Islands, Republic of Korea.</title>
        <authorList>
            <person name="Hwang Y.J."/>
        </authorList>
    </citation>
    <scope>NUCLEOTIDE SEQUENCE</scope>
    <source>
        <strain evidence="3">KUDC0405</strain>
    </source>
</reference>
<feature type="domain" description="Htaa" evidence="2">
    <location>
        <begin position="2"/>
        <end position="143"/>
    </location>
</feature>
<proteinExistence type="predicted"/>
<dbReference type="RefSeq" id="WP_259610815.1">
    <property type="nucleotide sequence ID" value="NZ_CP091139.2"/>
</dbReference>
<name>A0ABY5NGK9_9MICO</name>
<evidence type="ECO:0000256" key="1">
    <source>
        <dbReference type="SAM" id="MobiDB-lite"/>
    </source>
</evidence>
<evidence type="ECO:0000313" key="4">
    <source>
        <dbReference type="Proteomes" id="UP001054811"/>
    </source>
</evidence>
<evidence type="ECO:0000259" key="2">
    <source>
        <dbReference type="Pfam" id="PF04213"/>
    </source>
</evidence>
<organism evidence="3 4">
    <name type="scientific">Microbacterium elymi</name>
    <dbReference type="NCBI Taxonomy" id="2909587"/>
    <lineage>
        <taxon>Bacteria</taxon>
        <taxon>Bacillati</taxon>
        <taxon>Actinomycetota</taxon>
        <taxon>Actinomycetes</taxon>
        <taxon>Micrococcales</taxon>
        <taxon>Microbacteriaceae</taxon>
        <taxon>Microbacterium</taxon>
    </lineage>
</organism>
<protein>
    <submittedName>
        <fullName evidence="3">HtaA domain-containing protein</fullName>
    </submittedName>
</protein>
<gene>
    <name evidence="3" type="ORF">L2X98_26925</name>
</gene>